<keyword evidence="5 11" id="KW-0812">Transmembrane</keyword>
<keyword evidence="8 11" id="KW-0472">Membrane</keyword>
<dbReference type="GO" id="GO:0005886">
    <property type="term" value="C:plasma membrane"/>
    <property type="evidence" value="ECO:0007669"/>
    <property type="project" value="UniProtKB-SubCell"/>
</dbReference>
<dbReference type="InterPro" id="IPR036259">
    <property type="entry name" value="MFS_trans_sf"/>
</dbReference>
<protein>
    <recommendedName>
        <fullName evidence="10">Putative proline/betaine transporter</fullName>
    </recommendedName>
</protein>
<comment type="function">
    <text evidence="9">May be a proton symporter involved in the uptake of osmolytes such as proline and glycine betaine.</text>
</comment>
<feature type="transmembrane region" description="Helical" evidence="11">
    <location>
        <begin position="12"/>
        <end position="34"/>
    </location>
</feature>
<keyword evidence="6" id="KW-0769">Symport</keyword>
<dbReference type="PANTHER" id="PTHR43045:SF1">
    <property type="entry name" value="SHIKIMATE TRANSPORTER"/>
    <property type="match status" value="1"/>
</dbReference>
<dbReference type="GO" id="GO:0015293">
    <property type="term" value="F:symporter activity"/>
    <property type="evidence" value="ECO:0007669"/>
    <property type="project" value="UniProtKB-KW"/>
</dbReference>
<comment type="subcellular location">
    <subcellularLocation>
        <location evidence="1">Cell membrane</location>
        <topology evidence="1">Multi-pass membrane protein</topology>
    </subcellularLocation>
</comment>
<feature type="transmembrane region" description="Helical" evidence="11">
    <location>
        <begin position="151"/>
        <end position="173"/>
    </location>
</feature>
<evidence type="ECO:0000256" key="9">
    <source>
        <dbReference type="ARBA" id="ARBA00037295"/>
    </source>
</evidence>
<feature type="transmembrane region" description="Helical" evidence="11">
    <location>
        <begin position="86"/>
        <end position="104"/>
    </location>
</feature>
<dbReference type="STRING" id="630515.SAMN04489812_2325"/>
<dbReference type="Pfam" id="PF00083">
    <property type="entry name" value="Sugar_tr"/>
    <property type="match status" value="2"/>
</dbReference>
<dbReference type="SUPFAM" id="SSF103473">
    <property type="entry name" value="MFS general substrate transporter"/>
    <property type="match status" value="1"/>
</dbReference>
<evidence type="ECO:0000313" key="13">
    <source>
        <dbReference type="EMBL" id="SDS57394.1"/>
    </source>
</evidence>
<name>A0A1H1TB78_9ACTN</name>
<gene>
    <name evidence="13" type="ORF">SAMN04489812_2325</name>
</gene>
<keyword evidence="4" id="KW-1003">Cell membrane</keyword>
<dbReference type="EMBL" id="LT629772">
    <property type="protein sequence ID" value="SDS57394.1"/>
    <property type="molecule type" value="Genomic_DNA"/>
</dbReference>
<dbReference type="CDD" id="cd17369">
    <property type="entry name" value="MFS_ShiA_like"/>
    <property type="match status" value="1"/>
</dbReference>
<organism evidence="13 14">
    <name type="scientific">Microlunatus soli</name>
    <dbReference type="NCBI Taxonomy" id="630515"/>
    <lineage>
        <taxon>Bacteria</taxon>
        <taxon>Bacillati</taxon>
        <taxon>Actinomycetota</taxon>
        <taxon>Actinomycetes</taxon>
        <taxon>Propionibacteriales</taxon>
        <taxon>Propionibacteriaceae</taxon>
        <taxon>Microlunatus</taxon>
    </lineage>
</organism>
<feature type="transmembrane region" description="Helical" evidence="11">
    <location>
        <begin position="329"/>
        <end position="354"/>
    </location>
</feature>
<evidence type="ECO:0000256" key="10">
    <source>
        <dbReference type="ARBA" id="ARBA00039918"/>
    </source>
</evidence>
<feature type="transmembrane region" description="Helical" evidence="11">
    <location>
        <begin position="278"/>
        <end position="297"/>
    </location>
</feature>
<sequence>MTETTTFRQRRRAVVASTIGAALEWYDFTLYGLASAVVLGPVFFPSDNPVRGTLSSLATFGVGFFARPVGGVIFGNLGDRLGRRRILVITLILMSASTFCIGLLPGYQQIGIGGPLLLVLLRIAQGLGAGAEYAGATLLAAEHSSDGRRGLVSAIPTVGSPIGSIVASIVFGLFTLLPDDQFLSWGWRIPFLLSVVLFAFGMWMRLRVTESPVYVDTQQGGAAGRVGVLELLHRHPVPLLKAVMMNIGPNASSYLPTVFGVSYLANTLHLPAVTGTNAVIIGNVFAMVVLPTAGLLTDRIGRRPVFIAGALLIAAMAFPFFSMLDTRNFAVIAAAFVILFSIAGHCMLGAQASILPEQFPTEVRYSGVAISRELASALVGGTLPFVATALIAATGTTGSVSILVIVVALIAAIGAALMRDRRGRTLRREQHA</sequence>
<dbReference type="InterPro" id="IPR005828">
    <property type="entry name" value="MFS_sugar_transport-like"/>
</dbReference>
<reference evidence="13 14" key="1">
    <citation type="submission" date="2016-10" db="EMBL/GenBank/DDBJ databases">
        <authorList>
            <person name="de Groot N.N."/>
        </authorList>
    </citation>
    <scope>NUCLEOTIDE SEQUENCE [LARGE SCALE GENOMIC DNA]</scope>
    <source>
        <strain evidence="13 14">DSM 21800</strain>
    </source>
</reference>
<evidence type="ECO:0000256" key="4">
    <source>
        <dbReference type="ARBA" id="ARBA00022475"/>
    </source>
</evidence>
<feature type="transmembrane region" description="Helical" evidence="11">
    <location>
        <begin position="374"/>
        <end position="393"/>
    </location>
</feature>
<keyword evidence="3" id="KW-0813">Transport</keyword>
<dbReference type="Gene3D" id="1.20.1250.20">
    <property type="entry name" value="MFS general substrate transporter like domains"/>
    <property type="match status" value="1"/>
</dbReference>
<evidence type="ECO:0000256" key="6">
    <source>
        <dbReference type="ARBA" id="ARBA00022847"/>
    </source>
</evidence>
<evidence type="ECO:0000256" key="5">
    <source>
        <dbReference type="ARBA" id="ARBA00022692"/>
    </source>
</evidence>
<dbReference type="Proteomes" id="UP000199103">
    <property type="component" value="Chromosome I"/>
</dbReference>
<feature type="transmembrane region" description="Helical" evidence="11">
    <location>
        <begin position="304"/>
        <end position="323"/>
    </location>
</feature>
<accession>A0A1H1TB78</accession>
<evidence type="ECO:0000259" key="12">
    <source>
        <dbReference type="PROSITE" id="PS50850"/>
    </source>
</evidence>
<evidence type="ECO:0000256" key="11">
    <source>
        <dbReference type="SAM" id="Phobius"/>
    </source>
</evidence>
<keyword evidence="7 11" id="KW-1133">Transmembrane helix</keyword>
<evidence type="ECO:0000256" key="3">
    <source>
        <dbReference type="ARBA" id="ARBA00022448"/>
    </source>
</evidence>
<evidence type="ECO:0000256" key="2">
    <source>
        <dbReference type="ARBA" id="ARBA00008240"/>
    </source>
</evidence>
<keyword evidence="14" id="KW-1185">Reference proteome</keyword>
<evidence type="ECO:0000256" key="1">
    <source>
        <dbReference type="ARBA" id="ARBA00004651"/>
    </source>
</evidence>
<dbReference type="RefSeq" id="WP_091524707.1">
    <property type="nucleotide sequence ID" value="NZ_LT629772.1"/>
</dbReference>
<feature type="transmembrane region" description="Helical" evidence="11">
    <location>
        <begin position="185"/>
        <end position="204"/>
    </location>
</feature>
<evidence type="ECO:0000256" key="7">
    <source>
        <dbReference type="ARBA" id="ARBA00022989"/>
    </source>
</evidence>
<comment type="similarity">
    <text evidence="2">Belongs to the major facilitator superfamily. Metabolite:H+ Symporter (MHS) family (TC 2.A.1.6) family.</text>
</comment>
<dbReference type="PANTHER" id="PTHR43045">
    <property type="entry name" value="SHIKIMATE TRANSPORTER"/>
    <property type="match status" value="1"/>
</dbReference>
<dbReference type="InterPro" id="IPR020846">
    <property type="entry name" value="MFS_dom"/>
</dbReference>
<feature type="transmembrane region" description="Helical" evidence="11">
    <location>
        <begin position="54"/>
        <end position="74"/>
    </location>
</feature>
<dbReference type="PROSITE" id="PS50850">
    <property type="entry name" value="MFS"/>
    <property type="match status" value="1"/>
</dbReference>
<dbReference type="FunFam" id="1.20.1250.20:FF:000001">
    <property type="entry name" value="Dicarboxylate MFS transporter"/>
    <property type="match status" value="1"/>
</dbReference>
<dbReference type="OrthoDB" id="9066401at2"/>
<proteinExistence type="inferred from homology"/>
<feature type="transmembrane region" description="Helical" evidence="11">
    <location>
        <begin position="399"/>
        <end position="418"/>
    </location>
</feature>
<feature type="domain" description="Major facilitator superfamily (MFS) profile" evidence="12">
    <location>
        <begin position="13"/>
        <end position="423"/>
    </location>
</feature>
<dbReference type="AlphaFoldDB" id="A0A1H1TB78"/>
<evidence type="ECO:0000256" key="8">
    <source>
        <dbReference type="ARBA" id="ARBA00023136"/>
    </source>
</evidence>
<evidence type="ECO:0000313" key="14">
    <source>
        <dbReference type="Proteomes" id="UP000199103"/>
    </source>
</evidence>